<organism evidence="3 4">
    <name type="scientific">Virgibacillus massiliensis</name>
    <dbReference type="NCBI Taxonomy" id="1462526"/>
    <lineage>
        <taxon>Bacteria</taxon>
        <taxon>Bacillati</taxon>
        <taxon>Bacillota</taxon>
        <taxon>Bacilli</taxon>
        <taxon>Bacillales</taxon>
        <taxon>Bacillaceae</taxon>
        <taxon>Virgibacillus</taxon>
    </lineage>
</organism>
<reference evidence="4" key="2">
    <citation type="submission" date="2014-05" db="EMBL/GenBank/DDBJ databases">
        <title>Draft genome sequence of Virgibacillus massiliensis Vm-5.</title>
        <authorList>
            <person name="Khelaifia S."/>
            <person name="Croce O."/>
            <person name="Lagier J.C."/>
            <person name="Raoult D."/>
        </authorList>
    </citation>
    <scope>NUCLEOTIDE SEQUENCE [LARGE SCALE GENOMIC DNA]</scope>
    <source>
        <strain evidence="4">Vm-5</strain>
    </source>
</reference>
<feature type="coiled-coil region" evidence="1">
    <location>
        <begin position="45"/>
        <end position="96"/>
    </location>
</feature>
<reference evidence="3 4" key="1">
    <citation type="submission" date="2014-03" db="EMBL/GenBank/DDBJ databases">
        <authorList>
            <person name="Urmite Genomes U."/>
        </authorList>
    </citation>
    <scope>NUCLEOTIDE SEQUENCE [LARGE SCALE GENOMIC DNA]</scope>
    <source>
        <strain evidence="3 4">Vm-5</strain>
    </source>
</reference>
<feature type="compositionally biased region" description="Polar residues" evidence="2">
    <location>
        <begin position="164"/>
        <end position="173"/>
    </location>
</feature>
<protein>
    <submittedName>
        <fullName evidence="3">Phage minor structural protein GP20</fullName>
    </submittedName>
</protein>
<dbReference type="Pfam" id="PF06810">
    <property type="entry name" value="Phage_scaffold"/>
    <property type="match status" value="1"/>
</dbReference>
<dbReference type="Proteomes" id="UP000028875">
    <property type="component" value="Unassembled WGS sequence"/>
</dbReference>
<feature type="region of interest" description="Disordered" evidence="2">
    <location>
        <begin position="145"/>
        <end position="173"/>
    </location>
</feature>
<sequence length="186" mass="20896">MDLQELLGEELYNQVVEKAGDNKIAVVSDGSYIPKEKFNAVNTEKNDYKQQIADRDEQLNELSKKAKGNEELQQEIDQLKEQNETTKNDYETKLQQKEFDHKLESTLSGAKAKNTKALKALLDMDTIKLDGDTLKGLDTQLEGLKESDPYLFEEDQPEGGGKPSFTTGQHQQQGNLDAFAQTLLGK</sequence>
<dbReference type="AlphaFoldDB" id="A0A024QHV2"/>
<proteinExistence type="predicted"/>
<dbReference type="EMBL" id="CCDP010000003">
    <property type="protein sequence ID" value="CDQ41501.1"/>
    <property type="molecule type" value="Genomic_DNA"/>
</dbReference>
<evidence type="ECO:0000256" key="1">
    <source>
        <dbReference type="SAM" id="Coils"/>
    </source>
</evidence>
<keyword evidence="1" id="KW-0175">Coiled coil</keyword>
<dbReference type="InterPro" id="IPR009636">
    <property type="entry name" value="SCAF"/>
</dbReference>
<name>A0A024QHV2_9BACI</name>
<evidence type="ECO:0000313" key="3">
    <source>
        <dbReference type="EMBL" id="CDQ41501.1"/>
    </source>
</evidence>
<gene>
    <name evidence="3" type="ORF">BN990_03874</name>
</gene>
<dbReference type="RefSeq" id="WP_038246245.1">
    <property type="nucleotide sequence ID" value="NZ_BNER01000005.1"/>
</dbReference>
<accession>A0A024QHV2</accession>
<evidence type="ECO:0000313" key="4">
    <source>
        <dbReference type="Proteomes" id="UP000028875"/>
    </source>
</evidence>
<dbReference type="STRING" id="1462526.BN990_03874"/>
<comment type="caution">
    <text evidence="3">The sequence shown here is derived from an EMBL/GenBank/DDBJ whole genome shotgun (WGS) entry which is preliminary data.</text>
</comment>
<evidence type="ECO:0000256" key="2">
    <source>
        <dbReference type="SAM" id="MobiDB-lite"/>
    </source>
</evidence>
<dbReference type="OrthoDB" id="2365850at2"/>
<keyword evidence="4" id="KW-1185">Reference proteome</keyword>
<dbReference type="eggNOG" id="ENOG50331IS">
    <property type="taxonomic scope" value="Bacteria"/>
</dbReference>